<dbReference type="Gene3D" id="2.130.10.30">
    <property type="entry name" value="Regulator of chromosome condensation 1/beta-lactamase-inhibitor protein II"/>
    <property type="match status" value="2"/>
</dbReference>
<dbReference type="AlphaFoldDB" id="A0A5C6XA41"/>
<dbReference type="Pfam" id="PF25390">
    <property type="entry name" value="WD40_RLD"/>
    <property type="match status" value="1"/>
</dbReference>
<evidence type="ECO:0000256" key="3">
    <source>
        <dbReference type="SAM" id="MobiDB-lite"/>
    </source>
</evidence>
<feature type="domain" description="RCC1-like" evidence="4">
    <location>
        <begin position="242"/>
        <end position="537"/>
    </location>
</feature>
<keyword evidence="1" id="KW-0344">Guanine-nucleotide releasing factor</keyword>
<dbReference type="InterPro" id="IPR000408">
    <property type="entry name" value="Reg_chr_condens"/>
</dbReference>
<evidence type="ECO:0000313" key="5">
    <source>
        <dbReference type="EMBL" id="TXD38816.1"/>
    </source>
</evidence>
<evidence type="ECO:0000259" key="4">
    <source>
        <dbReference type="Pfam" id="PF25390"/>
    </source>
</evidence>
<dbReference type="GO" id="GO:0005737">
    <property type="term" value="C:cytoplasm"/>
    <property type="evidence" value="ECO:0007669"/>
    <property type="project" value="TreeGrafter"/>
</dbReference>
<dbReference type="PANTHER" id="PTHR45982:SF1">
    <property type="entry name" value="REGULATOR OF CHROMOSOME CONDENSATION"/>
    <property type="match status" value="1"/>
</dbReference>
<dbReference type="EMBL" id="VOSL01000036">
    <property type="protein sequence ID" value="TXD38816.1"/>
    <property type="molecule type" value="Genomic_DNA"/>
</dbReference>
<gene>
    <name evidence="5" type="ORF">FRC96_07715</name>
</gene>
<dbReference type="PROSITE" id="PS50012">
    <property type="entry name" value="RCC1_3"/>
    <property type="match status" value="6"/>
</dbReference>
<protein>
    <recommendedName>
        <fullName evidence="4">RCC1-like domain-containing protein</fullName>
    </recommendedName>
</protein>
<dbReference type="GO" id="GO:0005085">
    <property type="term" value="F:guanyl-nucleotide exchange factor activity"/>
    <property type="evidence" value="ECO:0007669"/>
    <property type="project" value="TreeGrafter"/>
</dbReference>
<evidence type="ECO:0000256" key="1">
    <source>
        <dbReference type="ARBA" id="ARBA00022658"/>
    </source>
</evidence>
<dbReference type="SUPFAM" id="SSF50985">
    <property type="entry name" value="RCC1/BLIP-II"/>
    <property type="match status" value="1"/>
</dbReference>
<name>A0A5C6XA41_9DELT</name>
<dbReference type="InterPro" id="IPR051553">
    <property type="entry name" value="Ran_GTPase-activating"/>
</dbReference>
<feature type="compositionally biased region" description="Acidic residues" evidence="3">
    <location>
        <begin position="75"/>
        <end position="108"/>
    </location>
</feature>
<dbReference type="Pfam" id="PF00415">
    <property type="entry name" value="RCC1"/>
    <property type="match status" value="1"/>
</dbReference>
<dbReference type="PRINTS" id="PR00633">
    <property type="entry name" value="RCCNDNSATION"/>
</dbReference>
<comment type="caution">
    <text evidence="5">The sequence shown here is derived from an EMBL/GenBank/DDBJ whole genome shotgun (WGS) entry which is preliminary data.</text>
</comment>
<dbReference type="Proteomes" id="UP000321046">
    <property type="component" value="Unassembled WGS sequence"/>
</dbReference>
<dbReference type="InterPro" id="IPR058923">
    <property type="entry name" value="RCC1-like_dom"/>
</dbReference>
<evidence type="ECO:0000313" key="6">
    <source>
        <dbReference type="Proteomes" id="UP000321046"/>
    </source>
</evidence>
<dbReference type="InterPro" id="IPR009091">
    <property type="entry name" value="RCC1/BLIP-II"/>
</dbReference>
<evidence type="ECO:0000256" key="2">
    <source>
        <dbReference type="ARBA" id="ARBA00022737"/>
    </source>
</evidence>
<feature type="region of interest" description="Disordered" evidence="3">
    <location>
        <begin position="57"/>
        <end position="119"/>
    </location>
</feature>
<keyword evidence="2" id="KW-0677">Repeat</keyword>
<dbReference type="PANTHER" id="PTHR45982">
    <property type="entry name" value="REGULATOR OF CHROMOSOME CONDENSATION"/>
    <property type="match status" value="1"/>
</dbReference>
<feature type="region of interest" description="Disordered" evidence="3">
    <location>
        <begin position="1"/>
        <end position="22"/>
    </location>
</feature>
<reference evidence="5 6" key="1">
    <citation type="submission" date="2019-08" db="EMBL/GenBank/DDBJ databases">
        <title>Bradymonadales sp. TMQ2.</title>
        <authorList>
            <person name="Liang Q."/>
        </authorList>
    </citation>
    <scope>NUCLEOTIDE SEQUENCE [LARGE SCALE GENOMIC DNA]</scope>
    <source>
        <strain evidence="5 6">TMQ2</strain>
    </source>
</reference>
<proteinExistence type="predicted"/>
<dbReference type="OrthoDB" id="9758365at2"/>
<sequence>MRLRASFGSAESKEKGGARSPVASAASIYLAMRGGSMRIGRRWGLVLVVMLLVGVGTGCGDDDPPEDRDGGVEDGGGEPDGEEPDADAGPDAPDGEDPDLDVPDDGEPPGDLSLEVDPVDSPVTFEGEEAEVTLTFSCEPAGCVTTCQLNALEAEPCTSPHTVQVNAGEHEVVIRASYEGDEVDERVVIRAVQVPALEVNAPPGGDVYRTDLGVVSARCTDREDCTITCEVCAEGSCEALAGCEDGAALVLEQAEVELVVRACVEDDGEESCNEDRRTYTLVEPQWSALTLGETHGCAILADATLWCWGNNGDAQLGSVEPERSLTPLQVEGSWAQVSAGTSHTCGIRTEGTLWCWGQQQYGRLGNGEVDLDAVADPVQVGELDDWDEVSAGDSLTCARRGTEAYCWGYNPSGRLGVGSTAGTVPTPTPVSGERAWQQISAGAEHICGLTEADEAFCWGRGGDGRLGYGGTDNLSEPTAVAAVEDATVVRLAAGFQHTCADMATSRGSRVYCWGPASTGRLGTGDDSTTLILEPKEVGTDVELSGVSSGNIHSCAIAPDDAAWCWGYNNHGQIGVEQTGNELVPVEVDTTETFAQIEAGKIHTCGITTAGALLCWGENGDSELGREIEGTETSEPGPVSWPYGLEAL</sequence>
<accession>A0A5C6XA41</accession>
<organism evidence="5 6">
    <name type="scientific">Lujinxingia vulgaris</name>
    <dbReference type="NCBI Taxonomy" id="2600176"/>
    <lineage>
        <taxon>Bacteria</taxon>
        <taxon>Deltaproteobacteria</taxon>
        <taxon>Bradymonadales</taxon>
        <taxon>Lujinxingiaceae</taxon>
        <taxon>Lujinxingia</taxon>
    </lineage>
</organism>